<evidence type="ECO:0000256" key="8">
    <source>
        <dbReference type="PIRSR" id="PIRSR602401-1"/>
    </source>
</evidence>
<keyword evidence="10" id="KW-0812">Transmembrane</keyword>
<dbReference type="PANTHER" id="PTHR24305">
    <property type="entry name" value="CYTOCHROME P450"/>
    <property type="match status" value="1"/>
</dbReference>
<keyword evidence="3 8" id="KW-0349">Heme</keyword>
<dbReference type="GO" id="GO:0004497">
    <property type="term" value="F:monooxygenase activity"/>
    <property type="evidence" value="ECO:0007669"/>
    <property type="project" value="UniProtKB-KW"/>
</dbReference>
<comment type="caution">
    <text evidence="11">The sequence shown here is derived from an EMBL/GenBank/DDBJ whole genome shotgun (WGS) entry which is preliminary data.</text>
</comment>
<evidence type="ECO:0000256" key="3">
    <source>
        <dbReference type="ARBA" id="ARBA00022617"/>
    </source>
</evidence>
<evidence type="ECO:0000313" key="11">
    <source>
        <dbReference type="EMBL" id="KAK4112540.1"/>
    </source>
</evidence>
<comment type="cofactor">
    <cofactor evidence="1 8">
        <name>heme</name>
        <dbReference type="ChEBI" id="CHEBI:30413"/>
    </cofactor>
</comment>
<dbReference type="InterPro" id="IPR002401">
    <property type="entry name" value="Cyt_P450_E_grp-I"/>
</dbReference>
<feature type="binding site" description="axial binding residue" evidence="8">
    <location>
        <position position="444"/>
    </location>
    <ligand>
        <name>heme</name>
        <dbReference type="ChEBI" id="CHEBI:30413"/>
    </ligand>
    <ligandPart>
        <name>Fe</name>
        <dbReference type="ChEBI" id="CHEBI:18248"/>
    </ligandPart>
</feature>
<dbReference type="PROSITE" id="PS00086">
    <property type="entry name" value="CYTOCHROME_P450"/>
    <property type="match status" value="1"/>
</dbReference>
<evidence type="ECO:0000256" key="1">
    <source>
        <dbReference type="ARBA" id="ARBA00001971"/>
    </source>
</evidence>
<dbReference type="GO" id="GO:0016705">
    <property type="term" value="F:oxidoreductase activity, acting on paired donors, with incorporation or reduction of molecular oxygen"/>
    <property type="evidence" value="ECO:0007669"/>
    <property type="project" value="InterPro"/>
</dbReference>
<keyword evidence="10" id="KW-0472">Membrane</keyword>
<organism evidence="11 12">
    <name type="scientific">Canariomyces notabilis</name>
    <dbReference type="NCBI Taxonomy" id="2074819"/>
    <lineage>
        <taxon>Eukaryota</taxon>
        <taxon>Fungi</taxon>
        <taxon>Dikarya</taxon>
        <taxon>Ascomycota</taxon>
        <taxon>Pezizomycotina</taxon>
        <taxon>Sordariomycetes</taxon>
        <taxon>Sordariomycetidae</taxon>
        <taxon>Sordariales</taxon>
        <taxon>Chaetomiaceae</taxon>
        <taxon>Canariomyces</taxon>
    </lineage>
</organism>
<keyword evidence="12" id="KW-1185">Reference proteome</keyword>
<dbReference type="FunFam" id="1.10.630.10:FF:000047">
    <property type="entry name" value="Cytochrome P450 monooxygenase"/>
    <property type="match status" value="1"/>
</dbReference>
<dbReference type="GeneID" id="89935722"/>
<evidence type="ECO:0000313" key="12">
    <source>
        <dbReference type="Proteomes" id="UP001302812"/>
    </source>
</evidence>
<dbReference type="Proteomes" id="UP001302812">
    <property type="component" value="Unassembled WGS sequence"/>
</dbReference>
<dbReference type="GO" id="GO:0009403">
    <property type="term" value="P:toxin biosynthetic process"/>
    <property type="evidence" value="ECO:0007669"/>
    <property type="project" value="UniProtKB-ARBA"/>
</dbReference>
<evidence type="ECO:0000256" key="7">
    <source>
        <dbReference type="ARBA" id="ARBA00023033"/>
    </source>
</evidence>
<evidence type="ECO:0000256" key="10">
    <source>
        <dbReference type="SAM" id="Phobius"/>
    </source>
</evidence>
<evidence type="ECO:0000256" key="2">
    <source>
        <dbReference type="ARBA" id="ARBA00010617"/>
    </source>
</evidence>
<comment type="similarity">
    <text evidence="2 9">Belongs to the cytochrome P450 family.</text>
</comment>
<evidence type="ECO:0000256" key="4">
    <source>
        <dbReference type="ARBA" id="ARBA00022723"/>
    </source>
</evidence>
<keyword evidence="5 9" id="KW-0560">Oxidoreductase</keyword>
<sequence>MTLLSFSPSQLAALGFTSFVLYVAGYVLYNLFLHPLRRFPGPLLMRATRWGYALRQMGGTLPFDMLDLHKRYGPVVRVAPNELAFSDAQAWRDIMGHRVGGGGEAGAEMEKWPNFYRPVADMPTDIVNAGREEHALLRRTMAHGFSDRSMREQQPLIKSYIDLLIRRLREHGEGGKKAVDLAAWYNFTTFDVIGDLAFGESFGCLENSEYHPWVKSIFAVARGGTVFQSLAHYPILKKLLLAVIPKKFIEERKKHMNMSLAKLRRRMEAGKDRADLIEGLLKRADEWGFKLEKLQANSAILVIGGSETTATLLSGVTFLLLTNPEALKKLTAEIRGAFKSEDEIDFATVSTLPYLLACLEEALRMYPPVPIGLPRVVPKGGATIAGTYLPENTVVAVHQWAMYHNDQHFKDPFVFHPERWLDNPAFASDHRDAFQPFHLGPRNCLGKNLAYVEMRLILARVLWNFDLQIAEDSLNWMSKQRIYNLWEKGPLNVYLTPVVR</sequence>
<dbReference type="AlphaFoldDB" id="A0AAN6TEC9"/>
<dbReference type="PRINTS" id="PR00385">
    <property type="entry name" value="P450"/>
</dbReference>
<proteinExistence type="inferred from homology"/>
<dbReference type="PRINTS" id="PR00463">
    <property type="entry name" value="EP450I"/>
</dbReference>
<protein>
    <submittedName>
        <fullName evidence="11">Cytochrome P450</fullName>
    </submittedName>
</protein>
<evidence type="ECO:0000256" key="9">
    <source>
        <dbReference type="RuleBase" id="RU000461"/>
    </source>
</evidence>
<keyword evidence="7 9" id="KW-0503">Monooxygenase</keyword>
<dbReference type="SUPFAM" id="SSF48264">
    <property type="entry name" value="Cytochrome P450"/>
    <property type="match status" value="1"/>
</dbReference>
<dbReference type="GO" id="GO:0020037">
    <property type="term" value="F:heme binding"/>
    <property type="evidence" value="ECO:0007669"/>
    <property type="project" value="InterPro"/>
</dbReference>
<dbReference type="CDD" id="cd11058">
    <property type="entry name" value="CYP60B-like"/>
    <property type="match status" value="1"/>
</dbReference>
<reference evidence="11" key="1">
    <citation type="journal article" date="2023" name="Mol. Phylogenet. Evol.">
        <title>Genome-scale phylogeny and comparative genomics of the fungal order Sordariales.</title>
        <authorList>
            <person name="Hensen N."/>
            <person name="Bonometti L."/>
            <person name="Westerberg I."/>
            <person name="Brannstrom I.O."/>
            <person name="Guillou S."/>
            <person name="Cros-Aarteil S."/>
            <person name="Calhoun S."/>
            <person name="Haridas S."/>
            <person name="Kuo A."/>
            <person name="Mondo S."/>
            <person name="Pangilinan J."/>
            <person name="Riley R."/>
            <person name="LaButti K."/>
            <person name="Andreopoulos B."/>
            <person name="Lipzen A."/>
            <person name="Chen C."/>
            <person name="Yan M."/>
            <person name="Daum C."/>
            <person name="Ng V."/>
            <person name="Clum A."/>
            <person name="Steindorff A."/>
            <person name="Ohm R.A."/>
            <person name="Martin F."/>
            <person name="Silar P."/>
            <person name="Natvig D.O."/>
            <person name="Lalanne C."/>
            <person name="Gautier V."/>
            <person name="Ament-Velasquez S.L."/>
            <person name="Kruys A."/>
            <person name="Hutchinson M.I."/>
            <person name="Powell A.J."/>
            <person name="Barry K."/>
            <person name="Miller A.N."/>
            <person name="Grigoriev I.V."/>
            <person name="Debuchy R."/>
            <person name="Gladieux P."/>
            <person name="Hiltunen Thoren M."/>
            <person name="Johannesson H."/>
        </authorList>
    </citation>
    <scope>NUCLEOTIDE SEQUENCE</scope>
    <source>
        <strain evidence="11">CBS 508.74</strain>
    </source>
</reference>
<reference evidence="11" key="2">
    <citation type="submission" date="2023-05" db="EMBL/GenBank/DDBJ databases">
        <authorList>
            <consortium name="Lawrence Berkeley National Laboratory"/>
            <person name="Steindorff A."/>
            <person name="Hensen N."/>
            <person name="Bonometti L."/>
            <person name="Westerberg I."/>
            <person name="Brannstrom I.O."/>
            <person name="Guillou S."/>
            <person name="Cros-Aarteil S."/>
            <person name="Calhoun S."/>
            <person name="Haridas S."/>
            <person name="Kuo A."/>
            <person name="Mondo S."/>
            <person name="Pangilinan J."/>
            <person name="Riley R."/>
            <person name="Labutti K."/>
            <person name="Andreopoulos B."/>
            <person name="Lipzen A."/>
            <person name="Chen C."/>
            <person name="Yanf M."/>
            <person name="Daum C."/>
            <person name="Ng V."/>
            <person name="Clum A."/>
            <person name="Ohm R."/>
            <person name="Martin F."/>
            <person name="Silar P."/>
            <person name="Natvig D."/>
            <person name="Lalanne C."/>
            <person name="Gautier V."/>
            <person name="Ament-Velasquez S.L."/>
            <person name="Kruys A."/>
            <person name="Hutchinson M.I."/>
            <person name="Powell A.J."/>
            <person name="Barry K."/>
            <person name="Miller A.N."/>
            <person name="Grigoriev I.V."/>
            <person name="Debuchy R."/>
            <person name="Gladieux P."/>
            <person name="Thoren M.H."/>
            <person name="Johannesson H."/>
        </authorList>
    </citation>
    <scope>NUCLEOTIDE SEQUENCE</scope>
    <source>
        <strain evidence="11">CBS 508.74</strain>
    </source>
</reference>
<dbReference type="GO" id="GO:0005506">
    <property type="term" value="F:iron ion binding"/>
    <property type="evidence" value="ECO:0007669"/>
    <property type="project" value="InterPro"/>
</dbReference>
<dbReference type="InterPro" id="IPR001128">
    <property type="entry name" value="Cyt_P450"/>
</dbReference>
<dbReference type="InterPro" id="IPR017972">
    <property type="entry name" value="Cyt_P450_CS"/>
</dbReference>
<keyword evidence="4 8" id="KW-0479">Metal-binding</keyword>
<keyword evidence="10" id="KW-1133">Transmembrane helix</keyword>
<gene>
    <name evidence="11" type="ORF">N656DRAFT_709482</name>
</gene>
<dbReference type="Gene3D" id="1.10.630.10">
    <property type="entry name" value="Cytochrome P450"/>
    <property type="match status" value="1"/>
</dbReference>
<dbReference type="InterPro" id="IPR050121">
    <property type="entry name" value="Cytochrome_P450_monoxygenase"/>
</dbReference>
<evidence type="ECO:0000256" key="6">
    <source>
        <dbReference type="ARBA" id="ARBA00023004"/>
    </source>
</evidence>
<evidence type="ECO:0000256" key="5">
    <source>
        <dbReference type="ARBA" id="ARBA00023002"/>
    </source>
</evidence>
<accession>A0AAN6TEC9</accession>
<keyword evidence="6 8" id="KW-0408">Iron</keyword>
<dbReference type="Pfam" id="PF00067">
    <property type="entry name" value="p450"/>
    <property type="match status" value="1"/>
</dbReference>
<feature type="transmembrane region" description="Helical" evidence="10">
    <location>
        <begin position="12"/>
        <end position="32"/>
    </location>
</feature>
<dbReference type="InterPro" id="IPR036396">
    <property type="entry name" value="Cyt_P450_sf"/>
</dbReference>
<dbReference type="EMBL" id="MU853342">
    <property type="protein sequence ID" value="KAK4112540.1"/>
    <property type="molecule type" value="Genomic_DNA"/>
</dbReference>
<dbReference type="PANTHER" id="PTHR24305:SF230">
    <property type="entry name" value="P450, PUTATIVE (EUROFUNG)-RELATED"/>
    <property type="match status" value="1"/>
</dbReference>
<name>A0AAN6TEC9_9PEZI</name>
<dbReference type="RefSeq" id="XP_064670110.1">
    <property type="nucleotide sequence ID" value="XM_064811597.1"/>
</dbReference>